<proteinExistence type="predicted"/>
<reference evidence="2 3" key="1">
    <citation type="submission" date="2015-04" db="EMBL/GenBank/DDBJ databases">
        <title>Genome sequence of Kerstersia gyiorum CG1.</title>
        <authorList>
            <person name="Greninger A.L."/>
            <person name="Kozyreva V."/>
            <person name="Chaturvedi V."/>
        </authorList>
    </citation>
    <scope>NUCLEOTIDE SEQUENCE [LARGE SCALE GENOMIC DNA]</scope>
    <source>
        <strain evidence="2 3">CG1</strain>
    </source>
</reference>
<keyword evidence="3" id="KW-1185">Reference proteome</keyword>
<evidence type="ECO:0000313" key="3">
    <source>
        <dbReference type="Proteomes" id="UP000078084"/>
    </source>
</evidence>
<gene>
    <name evidence="2" type="ORF">AAV32_13140</name>
</gene>
<organism evidence="2 3">
    <name type="scientific">Kerstersia gyiorum</name>
    <dbReference type="NCBI Taxonomy" id="206506"/>
    <lineage>
        <taxon>Bacteria</taxon>
        <taxon>Pseudomonadati</taxon>
        <taxon>Pseudomonadota</taxon>
        <taxon>Betaproteobacteria</taxon>
        <taxon>Burkholderiales</taxon>
        <taxon>Alcaligenaceae</taxon>
        <taxon>Kerstersia</taxon>
    </lineage>
</organism>
<dbReference type="PATRIC" id="fig|206506.3.peg.2793"/>
<feature type="compositionally biased region" description="Acidic residues" evidence="1">
    <location>
        <begin position="60"/>
        <end position="70"/>
    </location>
</feature>
<dbReference type="Pfam" id="PF08895">
    <property type="entry name" value="DUF1840"/>
    <property type="match status" value="1"/>
</dbReference>
<evidence type="ECO:0000256" key="1">
    <source>
        <dbReference type="SAM" id="MobiDB-lite"/>
    </source>
</evidence>
<dbReference type="EMBL" id="LBNE01000009">
    <property type="protein sequence ID" value="KKO71183.1"/>
    <property type="molecule type" value="Genomic_DNA"/>
</dbReference>
<dbReference type="RefSeq" id="WP_068372958.1">
    <property type="nucleotide sequence ID" value="NZ_CP033936.1"/>
</dbReference>
<accession>A0A171KQL6</accession>
<dbReference type="Proteomes" id="UP000078084">
    <property type="component" value="Unassembled WGS sequence"/>
</dbReference>
<evidence type="ECO:0000313" key="2">
    <source>
        <dbReference type="EMBL" id="KKO71183.1"/>
    </source>
</evidence>
<sequence length="112" mass="12083">MLVTFQSKAASDVLMLDKHAVLVLQAAGRPVTDADLKRGIFTVEQLPAAIAALEAAIDAESPETESDDPDKDPVHPLAQTVSLKQRAFPLLDMMRKSLATDVPVMWEAGSAW</sequence>
<dbReference type="OrthoDB" id="5296629at2"/>
<dbReference type="STRING" id="206506.AAV32_13140"/>
<name>A0A171KQL6_9BURK</name>
<dbReference type="GeneID" id="99724925"/>
<dbReference type="AlphaFoldDB" id="A0A171KQL6"/>
<protein>
    <recommendedName>
        <fullName evidence="4">DUF1840 domain-containing protein</fullName>
    </recommendedName>
</protein>
<feature type="region of interest" description="Disordered" evidence="1">
    <location>
        <begin position="57"/>
        <end position="77"/>
    </location>
</feature>
<comment type="caution">
    <text evidence="2">The sequence shown here is derived from an EMBL/GenBank/DDBJ whole genome shotgun (WGS) entry which is preliminary data.</text>
</comment>
<evidence type="ECO:0008006" key="4">
    <source>
        <dbReference type="Google" id="ProtNLM"/>
    </source>
</evidence>
<dbReference type="InterPro" id="IPR014991">
    <property type="entry name" value="DUF1840"/>
</dbReference>